<dbReference type="PANTHER" id="PTHR30346:SF28">
    <property type="entry name" value="HTH-TYPE TRANSCRIPTIONAL REGULATOR CYNR"/>
    <property type="match status" value="1"/>
</dbReference>
<keyword evidence="4" id="KW-0804">Transcription</keyword>
<dbReference type="PRINTS" id="PR00039">
    <property type="entry name" value="HTHLYSR"/>
</dbReference>
<comment type="similarity">
    <text evidence="1">Belongs to the LysR transcriptional regulatory family.</text>
</comment>
<protein>
    <submittedName>
        <fullName evidence="6">LysR family transcriptional regulator</fullName>
    </submittedName>
</protein>
<dbReference type="GO" id="GO:0032993">
    <property type="term" value="C:protein-DNA complex"/>
    <property type="evidence" value="ECO:0007669"/>
    <property type="project" value="TreeGrafter"/>
</dbReference>
<dbReference type="GO" id="GO:0003677">
    <property type="term" value="F:DNA binding"/>
    <property type="evidence" value="ECO:0007669"/>
    <property type="project" value="UniProtKB-KW"/>
</dbReference>
<keyword evidence="3" id="KW-0238">DNA-binding</keyword>
<evidence type="ECO:0000256" key="3">
    <source>
        <dbReference type="ARBA" id="ARBA00023125"/>
    </source>
</evidence>
<dbReference type="Gene3D" id="1.10.10.10">
    <property type="entry name" value="Winged helix-like DNA-binding domain superfamily/Winged helix DNA-binding domain"/>
    <property type="match status" value="1"/>
</dbReference>
<evidence type="ECO:0000313" key="7">
    <source>
        <dbReference type="Proteomes" id="UP000515312"/>
    </source>
</evidence>
<evidence type="ECO:0000313" key="6">
    <source>
        <dbReference type="EMBL" id="QNI30175.1"/>
    </source>
</evidence>
<keyword evidence="7" id="KW-1185">Reference proteome</keyword>
<dbReference type="PANTHER" id="PTHR30346">
    <property type="entry name" value="TRANSCRIPTIONAL DUAL REGULATOR HCAR-RELATED"/>
    <property type="match status" value="1"/>
</dbReference>
<dbReference type="PROSITE" id="PS50931">
    <property type="entry name" value="HTH_LYSR"/>
    <property type="match status" value="1"/>
</dbReference>
<evidence type="ECO:0000256" key="4">
    <source>
        <dbReference type="ARBA" id="ARBA00023163"/>
    </source>
</evidence>
<dbReference type="InterPro" id="IPR000847">
    <property type="entry name" value="LysR_HTH_N"/>
</dbReference>
<evidence type="ECO:0000259" key="5">
    <source>
        <dbReference type="PROSITE" id="PS50931"/>
    </source>
</evidence>
<dbReference type="Pfam" id="PF00126">
    <property type="entry name" value="HTH_1"/>
    <property type="match status" value="1"/>
</dbReference>
<dbReference type="RefSeq" id="WP_186739850.1">
    <property type="nucleotide sequence ID" value="NZ_CP060394.1"/>
</dbReference>
<gene>
    <name evidence="6" type="ORF">H7849_13320</name>
</gene>
<dbReference type="InterPro" id="IPR036388">
    <property type="entry name" value="WH-like_DNA-bd_sf"/>
</dbReference>
<evidence type="ECO:0000256" key="2">
    <source>
        <dbReference type="ARBA" id="ARBA00023015"/>
    </source>
</evidence>
<feature type="domain" description="HTH lysR-type" evidence="5">
    <location>
        <begin position="1"/>
        <end position="44"/>
    </location>
</feature>
<name>A0A7G8BCA5_9BACT</name>
<evidence type="ECO:0000256" key="1">
    <source>
        <dbReference type="ARBA" id="ARBA00009437"/>
    </source>
</evidence>
<dbReference type="GO" id="GO:0003700">
    <property type="term" value="F:DNA-binding transcription factor activity"/>
    <property type="evidence" value="ECO:0007669"/>
    <property type="project" value="InterPro"/>
</dbReference>
<organism evidence="6 7">
    <name type="scientific">Alloacidobacterium dinghuense</name>
    <dbReference type="NCBI Taxonomy" id="2763107"/>
    <lineage>
        <taxon>Bacteria</taxon>
        <taxon>Pseudomonadati</taxon>
        <taxon>Acidobacteriota</taxon>
        <taxon>Terriglobia</taxon>
        <taxon>Terriglobales</taxon>
        <taxon>Acidobacteriaceae</taxon>
        <taxon>Alloacidobacterium</taxon>
    </lineage>
</organism>
<proteinExistence type="inferred from homology"/>
<dbReference type="AlphaFoldDB" id="A0A7G8BCA5"/>
<reference evidence="6 7" key="1">
    <citation type="submission" date="2020-08" db="EMBL/GenBank/DDBJ databases">
        <title>Edaphobacter telluris sp. nov. and Acidobacterium dinghuensis sp. nov., two acidobacteria isolated from forest soil.</title>
        <authorList>
            <person name="Fu J."/>
            <person name="Qiu L."/>
        </authorList>
    </citation>
    <scope>NUCLEOTIDE SEQUENCE [LARGE SCALE GENOMIC DNA]</scope>
    <source>
        <strain evidence="6">4Y35</strain>
    </source>
</reference>
<dbReference type="Proteomes" id="UP000515312">
    <property type="component" value="Chromosome"/>
</dbReference>
<sequence length="66" mass="7202">MELKHLKSFVSVASQLSFVRAANQLHISQPSLSGQVQKLEEELGAGNSSPLVNHFVSVARNLCKKI</sequence>
<dbReference type="EMBL" id="CP060394">
    <property type="protein sequence ID" value="QNI30175.1"/>
    <property type="molecule type" value="Genomic_DNA"/>
</dbReference>
<dbReference type="SUPFAM" id="SSF46785">
    <property type="entry name" value="Winged helix' DNA-binding domain"/>
    <property type="match status" value="1"/>
</dbReference>
<keyword evidence="2" id="KW-0805">Transcription regulation</keyword>
<dbReference type="InterPro" id="IPR036390">
    <property type="entry name" value="WH_DNA-bd_sf"/>
</dbReference>
<accession>A0A7G8BCA5</accession>
<dbReference type="KEGG" id="adin:H7849_13320"/>